<dbReference type="Gene3D" id="3.40.50.300">
    <property type="entry name" value="P-loop containing nucleotide triphosphate hydrolases"/>
    <property type="match status" value="1"/>
</dbReference>
<keyword evidence="3" id="KW-1003">Cell membrane</keyword>
<evidence type="ECO:0000256" key="2">
    <source>
        <dbReference type="ARBA" id="ARBA00022448"/>
    </source>
</evidence>
<gene>
    <name evidence="7" type="ORF">A5866_000706</name>
</gene>
<dbReference type="PANTHER" id="PTHR42771">
    <property type="entry name" value="IRON(3+)-HYDROXAMATE IMPORT ATP-BINDING PROTEIN FHUC"/>
    <property type="match status" value="1"/>
</dbReference>
<evidence type="ECO:0000256" key="1">
    <source>
        <dbReference type="ARBA" id="ARBA00004202"/>
    </source>
</evidence>
<evidence type="ECO:0000256" key="3">
    <source>
        <dbReference type="ARBA" id="ARBA00022475"/>
    </source>
</evidence>
<proteinExistence type="predicted"/>
<keyword evidence="4" id="KW-0406">Ion transport</keyword>
<keyword evidence="5" id="KW-0472">Membrane</keyword>
<keyword evidence="2" id="KW-0813">Transport</keyword>
<dbReference type="SUPFAM" id="SSF52540">
    <property type="entry name" value="P-loop containing nucleoside triphosphate hydrolases"/>
    <property type="match status" value="1"/>
</dbReference>
<dbReference type="InterPro" id="IPR003959">
    <property type="entry name" value="ATPase_AAA_core"/>
</dbReference>
<reference evidence="8" key="1">
    <citation type="submission" date="2017-05" db="EMBL/GenBank/DDBJ databases">
        <title>The Genome Sequence of EEnterococcus faecalis 9F2_4866.</title>
        <authorList>
            <consortium name="The Broad Institute Genomics Platform"/>
            <consortium name="The Broad Institute Genomic Center for Infectious Diseases"/>
            <person name="Earl A."/>
            <person name="Manson A."/>
            <person name="Schwartman J."/>
            <person name="Gilmore M."/>
            <person name="Abouelleil A."/>
            <person name="Cao P."/>
            <person name="Chapman S."/>
            <person name="Cusick C."/>
            <person name="Shea T."/>
            <person name="Young S."/>
            <person name="Neafsey D."/>
            <person name="Nusbaum C."/>
            <person name="Birren B."/>
        </authorList>
    </citation>
    <scope>NUCLEOTIDE SEQUENCE [LARGE SCALE GENOMIC DNA]</scope>
    <source>
        <strain evidence="8">12C11_DIV0727</strain>
    </source>
</reference>
<evidence type="ECO:0000313" key="8">
    <source>
        <dbReference type="Proteomes" id="UP000195080"/>
    </source>
</evidence>
<dbReference type="Proteomes" id="UP000195080">
    <property type="component" value="Chromosome"/>
</dbReference>
<organism evidence="7 8">
    <name type="scientific">Candidatus Enterococcus lemimoniae</name>
    <dbReference type="NCBI Taxonomy" id="1834167"/>
    <lineage>
        <taxon>Bacteria</taxon>
        <taxon>Bacillati</taxon>
        <taxon>Bacillota</taxon>
        <taxon>Bacilli</taxon>
        <taxon>Lactobacillales</taxon>
        <taxon>Enterococcaceae</taxon>
        <taxon>Enterococcus</taxon>
    </lineage>
</organism>
<protein>
    <recommendedName>
        <fullName evidence="6">ATPase AAA-type core domain-containing protein</fullName>
    </recommendedName>
</protein>
<dbReference type="Pfam" id="PF13304">
    <property type="entry name" value="AAA_21"/>
    <property type="match status" value="1"/>
</dbReference>
<dbReference type="InterPro" id="IPR027417">
    <property type="entry name" value="P-loop_NTPase"/>
</dbReference>
<feature type="domain" description="ATPase AAA-type core" evidence="6">
    <location>
        <begin position="9"/>
        <end position="52"/>
    </location>
</feature>
<evidence type="ECO:0000256" key="4">
    <source>
        <dbReference type="ARBA" id="ARBA00023065"/>
    </source>
</evidence>
<reference evidence="7 8" key="2">
    <citation type="submission" date="2024-03" db="EMBL/GenBank/DDBJ databases">
        <title>The Genome Sequence of Enterococcus sp. DIV0727d.</title>
        <authorList>
            <consortium name="The Broad Institute Genomics Platform"/>
            <consortium name="The Broad Institute Microbial Omics Core"/>
            <consortium name="The Broad Institute Genomic Center for Infectious Diseases"/>
            <person name="Earl A."/>
            <person name="Manson A."/>
            <person name="Gilmore M."/>
            <person name="Schwartman J."/>
            <person name="Shea T."/>
            <person name="Abouelleil A."/>
            <person name="Cao P."/>
            <person name="Chapman S."/>
            <person name="Cusick C."/>
            <person name="Young S."/>
            <person name="Neafsey D."/>
            <person name="Nusbaum C."/>
            <person name="Birren B."/>
        </authorList>
    </citation>
    <scope>NUCLEOTIDE SEQUENCE [LARGE SCALE GENOMIC DNA]</scope>
    <source>
        <strain evidence="7 8">12C11_DIV0727</strain>
    </source>
</reference>
<dbReference type="EMBL" id="CP147248">
    <property type="protein sequence ID" value="WYJ85629.1"/>
    <property type="molecule type" value="Genomic_DNA"/>
</dbReference>
<evidence type="ECO:0000256" key="5">
    <source>
        <dbReference type="ARBA" id="ARBA00023136"/>
    </source>
</evidence>
<accession>A0ABZ2T2K9</accession>
<evidence type="ECO:0000313" key="7">
    <source>
        <dbReference type="EMBL" id="WYJ85629.1"/>
    </source>
</evidence>
<sequence>MATRFLGRGFYLLDEPETGLSLSTQLQLMVLMQDLVQRDSQFVIATHSPILLFFPKATIYEFMNGDIVKRKLEETKIYQDWATIFERKEHFFQKLFES</sequence>
<dbReference type="PANTHER" id="PTHR42771:SF2">
    <property type="entry name" value="IRON(3+)-HYDROXAMATE IMPORT ATP-BINDING PROTEIN FHUC"/>
    <property type="match status" value="1"/>
</dbReference>
<dbReference type="CDD" id="cd00267">
    <property type="entry name" value="ABC_ATPase"/>
    <property type="match status" value="1"/>
</dbReference>
<comment type="subcellular location">
    <subcellularLocation>
        <location evidence="1">Cell membrane</location>
        <topology evidence="1">Peripheral membrane protein</topology>
    </subcellularLocation>
</comment>
<evidence type="ECO:0000259" key="6">
    <source>
        <dbReference type="Pfam" id="PF13304"/>
    </source>
</evidence>
<name>A0ABZ2T2K9_9ENTE</name>
<dbReference type="InterPro" id="IPR051535">
    <property type="entry name" value="Siderophore_ABC-ATPase"/>
</dbReference>
<keyword evidence="8" id="KW-1185">Reference proteome</keyword>